<dbReference type="PANTHER" id="PTHR43841">
    <property type="entry name" value="3-HYDROXYACYL-THIOESTER DEHYDRATASE HTDX-RELATED"/>
    <property type="match status" value="1"/>
</dbReference>
<gene>
    <name evidence="3" type="ORF">C1I92_22695</name>
</gene>
<accession>A0A2W2B509</accession>
<dbReference type="InterPro" id="IPR029069">
    <property type="entry name" value="HotDog_dom_sf"/>
</dbReference>
<sequence>MTRSAPAPALVPGDLVAGDEYRLSPADLVRYAGASRDFNPLHWSPRIAAEAGLPGVIAHGTLLLGLVSRLLSRRLGDPARLTELTFRFLRPVVVPEGGVAVALEARVADRQPDSGLALTIVATVAGAGTVGRGRALVRP</sequence>
<name>A0A2W2B509_9ACTN</name>
<keyword evidence="4" id="KW-1185">Reference proteome</keyword>
<evidence type="ECO:0000313" key="3">
    <source>
        <dbReference type="EMBL" id="PZF81112.1"/>
    </source>
</evidence>
<dbReference type="Proteomes" id="UP000248764">
    <property type="component" value="Unassembled WGS sequence"/>
</dbReference>
<dbReference type="EMBL" id="POTW01000066">
    <property type="protein sequence ID" value="PZF81112.1"/>
    <property type="molecule type" value="Genomic_DNA"/>
</dbReference>
<dbReference type="SUPFAM" id="SSF54637">
    <property type="entry name" value="Thioesterase/thiol ester dehydrase-isomerase"/>
    <property type="match status" value="1"/>
</dbReference>
<dbReference type="AlphaFoldDB" id="A0A2W2B509"/>
<dbReference type="GO" id="GO:0005835">
    <property type="term" value="C:fatty acid synthase complex"/>
    <property type="evidence" value="ECO:0007669"/>
    <property type="project" value="InterPro"/>
</dbReference>
<dbReference type="Gene3D" id="3.10.129.10">
    <property type="entry name" value="Hotdog Thioesterase"/>
    <property type="match status" value="1"/>
</dbReference>
<protein>
    <submittedName>
        <fullName evidence="3">Dehydratase</fullName>
    </submittedName>
</protein>
<dbReference type="GO" id="GO:0004312">
    <property type="term" value="F:fatty acid synthase activity"/>
    <property type="evidence" value="ECO:0007669"/>
    <property type="project" value="InterPro"/>
</dbReference>
<proteinExistence type="inferred from homology"/>
<dbReference type="InterPro" id="IPR002539">
    <property type="entry name" value="MaoC-like_dom"/>
</dbReference>
<dbReference type="GO" id="GO:0006633">
    <property type="term" value="P:fatty acid biosynthetic process"/>
    <property type="evidence" value="ECO:0007669"/>
    <property type="project" value="InterPro"/>
</dbReference>
<dbReference type="InterPro" id="IPR003965">
    <property type="entry name" value="Fatty_acid_synthase"/>
</dbReference>
<evidence type="ECO:0000256" key="1">
    <source>
        <dbReference type="ARBA" id="ARBA00005254"/>
    </source>
</evidence>
<comment type="similarity">
    <text evidence="1">Belongs to the enoyl-CoA hydratase/isomerase family.</text>
</comment>
<dbReference type="PANTHER" id="PTHR43841:SF3">
    <property type="entry name" value="(3R)-HYDROXYACYL-ACP DEHYDRATASE SUBUNIT HADB"/>
    <property type="match status" value="1"/>
</dbReference>
<reference evidence="3 4" key="1">
    <citation type="submission" date="2018-01" db="EMBL/GenBank/DDBJ databases">
        <title>Draft genome sequence of Jiangella sp. GTF31.</title>
        <authorList>
            <person name="Sahin N."/>
            <person name="Ay H."/>
            <person name="Saygin H."/>
        </authorList>
    </citation>
    <scope>NUCLEOTIDE SEQUENCE [LARGE SCALE GENOMIC DNA]</scope>
    <source>
        <strain evidence="3 4">GTF31</strain>
    </source>
</reference>
<feature type="domain" description="MaoC-like" evidence="2">
    <location>
        <begin position="19"/>
        <end position="103"/>
    </location>
</feature>
<evidence type="ECO:0000259" key="2">
    <source>
        <dbReference type="Pfam" id="PF01575"/>
    </source>
</evidence>
<dbReference type="RefSeq" id="WP_111256930.1">
    <property type="nucleotide sequence ID" value="NZ_POTW01000066.1"/>
</dbReference>
<comment type="caution">
    <text evidence="3">The sequence shown here is derived from an EMBL/GenBank/DDBJ whole genome shotgun (WGS) entry which is preliminary data.</text>
</comment>
<evidence type="ECO:0000313" key="4">
    <source>
        <dbReference type="Proteomes" id="UP000248764"/>
    </source>
</evidence>
<organism evidence="3 4">
    <name type="scientific">Jiangella anatolica</name>
    <dbReference type="NCBI Taxonomy" id="2670374"/>
    <lineage>
        <taxon>Bacteria</taxon>
        <taxon>Bacillati</taxon>
        <taxon>Actinomycetota</taxon>
        <taxon>Actinomycetes</taxon>
        <taxon>Jiangellales</taxon>
        <taxon>Jiangellaceae</taxon>
        <taxon>Jiangella</taxon>
    </lineage>
</organism>
<dbReference type="PRINTS" id="PR01483">
    <property type="entry name" value="FASYNTHASE"/>
</dbReference>
<dbReference type="Pfam" id="PF01575">
    <property type="entry name" value="MaoC_dehydratas"/>
    <property type="match status" value="1"/>
</dbReference>